<protein>
    <recommendedName>
        <fullName evidence="3">Lipoprotein</fullName>
    </recommendedName>
</protein>
<evidence type="ECO:0000313" key="1">
    <source>
        <dbReference type="EMBL" id="QDH46265.1"/>
    </source>
</evidence>
<dbReference type="EMBL" id="MK838107">
    <property type="protein sequence ID" value="QDH46265.1"/>
    <property type="molecule type" value="Genomic_DNA"/>
</dbReference>
<sequence length="125" mass="12880">MARRLPKGITMKKLTVISGALMCALLSGCAANVANVGIQTSKVSDAGATCSQLRAELLVAQQQASAADKAGDWQTARNVGAGALGFFTLGLGWMAIDTGNGHSTDAQNAQNRILVVNSLMTERGC</sequence>
<proteinExistence type="predicted"/>
<keyword evidence="2" id="KW-1185">Reference proteome</keyword>
<gene>
    <name evidence="1" type="ORF">LAh1_19</name>
</gene>
<accession>A0A513ZZ47</accession>
<evidence type="ECO:0000313" key="2">
    <source>
        <dbReference type="Proteomes" id="UP000316756"/>
    </source>
</evidence>
<name>A0A513ZZ47_9CAUD</name>
<dbReference type="Proteomes" id="UP000316756">
    <property type="component" value="Segment"/>
</dbReference>
<reference evidence="1 2" key="1">
    <citation type="submission" date="2019-04" db="EMBL/GenBank/DDBJ databases">
        <title>Novel bacteriophages capable of disrupting biofilms from clinical strains of Aeromonas hydrophila with intrinsic antibiotic resistance.</title>
        <authorList>
            <person name="Kabwe M."/>
            <person name="Brown T.L."/>
            <person name="Speirs L."/>
            <person name="Ku H."/>
            <person name="Leach M."/>
            <person name="Chan H.T."/>
            <person name="Petrovski S."/>
            <person name="Lock P."/>
            <person name="Tucci J."/>
        </authorList>
    </citation>
    <scope>NUCLEOTIDE SEQUENCE [LARGE SCALE GENOMIC DNA]</scope>
</reference>
<dbReference type="PROSITE" id="PS51257">
    <property type="entry name" value="PROKAR_LIPOPROTEIN"/>
    <property type="match status" value="1"/>
</dbReference>
<evidence type="ECO:0008006" key="3">
    <source>
        <dbReference type="Google" id="ProtNLM"/>
    </source>
</evidence>
<organism evidence="1 2">
    <name type="scientific">Aeromonas phage LAh1</name>
    <dbReference type="NCBI Taxonomy" id="2591024"/>
    <lineage>
        <taxon>Viruses</taxon>
        <taxon>Duplodnaviria</taxon>
        <taxon>Heunggongvirae</taxon>
        <taxon>Uroviricota</taxon>
        <taxon>Caudoviricetes</taxon>
        <taxon>Autographivirales</taxon>
        <taxon>Autonotataviridae</taxon>
        <taxon>Melnykvirinae</taxon>
        <taxon>Ahphunavirus</taxon>
        <taxon>Ahphunavirus LAh1</taxon>
    </lineage>
</organism>